<dbReference type="KEGG" id="dto:TOL2_C04670"/>
<comment type="catalytic activity">
    <reaction evidence="11">
        <text>ATP + H2O + xenobioticSide 1 = ADP + phosphate + xenobioticSide 2.</text>
        <dbReference type="EC" id="7.6.2.2"/>
    </reaction>
</comment>
<dbReference type="PANTHER" id="PTHR43394">
    <property type="entry name" value="ATP-DEPENDENT PERMEASE MDL1, MITOCHONDRIAL"/>
    <property type="match status" value="1"/>
</dbReference>
<evidence type="ECO:0000313" key="17">
    <source>
        <dbReference type="Proteomes" id="UP000007347"/>
    </source>
</evidence>
<feature type="domain" description="ABC transporter" evidence="14">
    <location>
        <begin position="333"/>
        <end position="566"/>
    </location>
</feature>
<dbReference type="PROSITE" id="PS00211">
    <property type="entry name" value="ABC_TRANSPORTER_1"/>
    <property type="match status" value="1"/>
</dbReference>
<dbReference type="STRING" id="651182.TOL2_C04670"/>
<dbReference type="InterPro" id="IPR017871">
    <property type="entry name" value="ABC_transporter-like_CS"/>
</dbReference>
<dbReference type="InterPro" id="IPR039421">
    <property type="entry name" value="Type_1_exporter"/>
</dbReference>
<dbReference type="PATRIC" id="fig|651182.5.peg.571"/>
<name>K0NCQ9_DESTT</name>
<feature type="transmembrane region" description="Helical" evidence="13">
    <location>
        <begin position="276"/>
        <end position="297"/>
    </location>
</feature>
<dbReference type="GO" id="GO:0005524">
    <property type="term" value="F:ATP binding"/>
    <property type="evidence" value="ECO:0007669"/>
    <property type="project" value="UniProtKB-KW"/>
</dbReference>
<evidence type="ECO:0000256" key="3">
    <source>
        <dbReference type="ARBA" id="ARBA00012191"/>
    </source>
</evidence>
<evidence type="ECO:0000256" key="13">
    <source>
        <dbReference type="SAM" id="Phobius"/>
    </source>
</evidence>
<dbReference type="EC" id="7.6.2.2" evidence="3"/>
<dbReference type="EMBL" id="FO203503">
    <property type="protein sequence ID" value="CCK78636.1"/>
    <property type="molecule type" value="Genomic_DNA"/>
</dbReference>
<dbReference type="InterPro" id="IPR003593">
    <property type="entry name" value="AAA+_ATPase"/>
</dbReference>
<dbReference type="FunFam" id="3.40.50.300:FF:000221">
    <property type="entry name" value="Multidrug ABC transporter ATP-binding protein"/>
    <property type="match status" value="1"/>
</dbReference>
<dbReference type="Gene3D" id="1.20.1560.10">
    <property type="entry name" value="ABC transporter type 1, transmembrane domain"/>
    <property type="match status" value="1"/>
</dbReference>
<evidence type="ECO:0000256" key="11">
    <source>
        <dbReference type="ARBA" id="ARBA00034018"/>
    </source>
</evidence>
<keyword evidence="7" id="KW-0547">Nucleotide-binding</keyword>
<sequence length="575" mass="64882">MKLIYPYFKKNFYKIILGLFCMIIVDITQLIIPQIVKNTIDTLNSTSFDTHALFVQCAFILLLGLVMAGLRYVWRNILMGSARSLEKDIRDYLFRHILNLDMAYLDKIKTGDIMAHATSDINHIRMAFGFGLIVLVDTILLGGATFAIMLATHTKLTLLAMIPMPFLIIVTRILGKKMHLFHKTAQESFSQLTELVRESFFGIRIIKVFNFEPVVGNKVRGASTDYFKKNLKRAFVTALLRPLFGLFFNLSTLVIIFYGGFLVMEQALTPGELVAFIQYLGILAWPVIAIGWMTNLFQRGMASLKRINALLDSQPEVISPENPHLISNIKGNIVFENVSFAYEKTNFVLLNISFQIHPGTSIGITGPPGSGKTSLVQLIPRLYNATKGNIRLDDIDLNTLDLDFLRQHIAVMPQESFLFSGTIRENILMGKHVDQKKIDEIIRACSLKTTIEKMTHGLDTIVGERGITLSGGQKQRITLARTLMLKKPVIILDDPISQMDTHTAASVIANLNRMNLNSTLIIISHRISALASCDKIFTLKNGRIDHFGTHKELIETDRFYKQSYLVQQFEEEYGA</sequence>
<gene>
    <name evidence="16" type="ordered locus">TOL2_C04670</name>
</gene>
<dbReference type="InterPro" id="IPR011527">
    <property type="entry name" value="ABC1_TM_dom"/>
</dbReference>
<evidence type="ECO:0000256" key="2">
    <source>
        <dbReference type="ARBA" id="ARBA00006526"/>
    </source>
</evidence>
<dbReference type="AlphaFoldDB" id="K0NCQ9"/>
<organism evidence="16 17">
    <name type="scientific">Desulfobacula toluolica (strain DSM 7467 / Tol2)</name>
    <dbReference type="NCBI Taxonomy" id="651182"/>
    <lineage>
        <taxon>Bacteria</taxon>
        <taxon>Pseudomonadati</taxon>
        <taxon>Thermodesulfobacteriota</taxon>
        <taxon>Desulfobacteria</taxon>
        <taxon>Desulfobacterales</taxon>
        <taxon>Desulfobacteraceae</taxon>
        <taxon>Desulfobacula</taxon>
    </lineage>
</organism>
<evidence type="ECO:0000256" key="1">
    <source>
        <dbReference type="ARBA" id="ARBA00004651"/>
    </source>
</evidence>
<evidence type="ECO:0000256" key="5">
    <source>
        <dbReference type="ARBA" id="ARBA00022475"/>
    </source>
</evidence>
<evidence type="ECO:0000313" key="16">
    <source>
        <dbReference type="EMBL" id="CCK78636.1"/>
    </source>
</evidence>
<dbReference type="SUPFAM" id="SSF90123">
    <property type="entry name" value="ABC transporter transmembrane region"/>
    <property type="match status" value="1"/>
</dbReference>
<dbReference type="HOGENOM" id="CLU_000604_84_3_7"/>
<dbReference type="SUPFAM" id="SSF52540">
    <property type="entry name" value="P-loop containing nucleoside triphosphate hydrolases"/>
    <property type="match status" value="1"/>
</dbReference>
<dbReference type="SMART" id="SM00382">
    <property type="entry name" value="AAA"/>
    <property type="match status" value="1"/>
</dbReference>
<dbReference type="GO" id="GO:0005886">
    <property type="term" value="C:plasma membrane"/>
    <property type="evidence" value="ECO:0007669"/>
    <property type="project" value="UniProtKB-SubCell"/>
</dbReference>
<dbReference type="FunFam" id="1.20.1560.10:FF:000011">
    <property type="entry name" value="Multidrug ABC transporter ATP-binding protein"/>
    <property type="match status" value="1"/>
</dbReference>
<feature type="transmembrane region" description="Helical" evidence="13">
    <location>
        <begin position="127"/>
        <end position="150"/>
    </location>
</feature>
<feature type="transmembrane region" description="Helical" evidence="13">
    <location>
        <begin position="156"/>
        <end position="174"/>
    </location>
</feature>
<dbReference type="PANTHER" id="PTHR43394:SF1">
    <property type="entry name" value="ATP-BINDING CASSETTE SUB-FAMILY B MEMBER 10, MITOCHONDRIAL"/>
    <property type="match status" value="1"/>
</dbReference>
<keyword evidence="5" id="KW-1003">Cell membrane</keyword>
<dbReference type="Gene3D" id="3.40.50.300">
    <property type="entry name" value="P-loop containing nucleotide triphosphate hydrolases"/>
    <property type="match status" value="1"/>
</dbReference>
<dbReference type="GO" id="GO:0008559">
    <property type="term" value="F:ABC-type xenobiotic transporter activity"/>
    <property type="evidence" value="ECO:0007669"/>
    <property type="project" value="UniProtKB-EC"/>
</dbReference>
<keyword evidence="4" id="KW-0813">Transport</keyword>
<evidence type="ECO:0000256" key="4">
    <source>
        <dbReference type="ARBA" id="ARBA00022448"/>
    </source>
</evidence>
<comment type="subcellular location">
    <subcellularLocation>
        <location evidence="1">Cell membrane</location>
        <topology evidence="1">Multi-pass membrane protein</topology>
    </subcellularLocation>
</comment>
<keyword evidence="17" id="KW-1185">Reference proteome</keyword>
<comment type="similarity">
    <text evidence="2">Belongs to the ABC transporter superfamily. Drug exporter-2 (TC 3.A.1.117) family.</text>
</comment>
<evidence type="ECO:0000259" key="14">
    <source>
        <dbReference type="PROSITE" id="PS50893"/>
    </source>
</evidence>
<dbReference type="InterPro" id="IPR003439">
    <property type="entry name" value="ABC_transporter-like_ATP-bd"/>
</dbReference>
<evidence type="ECO:0000259" key="15">
    <source>
        <dbReference type="PROSITE" id="PS50929"/>
    </source>
</evidence>
<dbReference type="GO" id="GO:0015421">
    <property type="term" value="F:ABC-type oligopeptide transporter activity"/>
    <property type="evidence" value="ECO:0007669"/>
    <property type="project" value="TreeGrafter"/>
</dbReference>
<keyword evidence="9 13" id="KW-1133">Transmembrane helix</keyword>
<keyword evidence="10 13" id="KW-0472">Membrane</keyword>
<evidence type="ECO:0000256" key="6">
    <source>
        <dbReference type="ARBA" id="ARBA00022692"/>
    </source>
</evidence>
<dbReference type="GO" id="GO:0016887">
    <property type="term" value="F:ATP hydrolysis activity"/>
    <property type="evidence" value="ECO:0007669"/>
    <property type="project" value="InterPro"/>
</dbReference>
<reference evidence="16" key="1">
    <citation type="journal article" date="2013" name="Environ. Microbiol.">
        <title>Complete genome, catabolic sub-proteomes and key-metabolites of Desulfobacula toluolica Tol2, a marine, aromatic compound-degrading, sulfate-reducing bacterium.</title>
        <authorList>
            <person name="Wohlbrand L."/>
            <person name="Jacob J.H."/>
            <person name="Kube M."/>
            <person name="Mussmann M."/>
            <person name="Jarling R."/>
            <person name="Beck A."/>
            <person name="Amann R."/>
            <person name="Wilkes H."/>
            <person name="Reinhardt R."/>
            <person name="Rabus R."/>
        </authorList>
    </citation>
    <scope>NUCLEOTIDE SEQUENCE [LARGE SCALE GENOMIC DNA]</scope>
    <source>
        <strain evidence="16">Tol2</strain>
    </source>
</reference>
<keyword evidence="6 13" id="KW-0812">Transmembrane</keyword>
<dbReference type="PROSITE" id="PS50893">
    <property type="entry name" value="ABC_TRANSPORTER_2"/>
    <property type="match status" value="1"/>
</dbReference>
<dbReference type="InterPro" id="IPR027417">
    <property type="entry name" value="P-loop_NTPase"/>
</dbReference>
<proteinExistence type="inferred from homology"/>
<evidence type="ECO:0000256" key="10">
    <source>
        <dbReference type="ARBA" id="ARBA00023136"/>
    </source>
</evidence>
<evidence type="ECO:0000256" key="7">
    <source>
        <dbReference type="ARBA" id="ARBA00022741"/>
    </source>
</evidence>
<feature type="transmembrane region" description="Helical" evidence="13">
    <location>
        <begin position="238"/>
        <end position="264"/>
    </location>
</feature>
<dbReference type="Proteomes" id="UP000007347">
    <property type="component" value="Chromosome"/>
</dbReference>
<protein>
    <recommendedName>
        <fullName evidence="12">Multidrug resistance-like ATP-binding protein MdlA</fullName>
        <ecNumber evidence="3">7.6.2.2</ecNumber>
    </recommendedName>
</protein>
<dbReference type="InterPro" id="IPR036640">
    <property type="entry name" value="ABC1_TM_sf"/>
</dbReference>
<evidence type="ECO:0000256" key="12">
    <source>
        <dbReference type="ARBA" id="ARBA00074518"/>
    </source>
</evidence>
<feature type="transmembrane region" description="Helical" evidence="13">
    <location>
        <begin position="52"/>
        <end position="74"/>
    </location>
</feature>
<dbReference type="Pfam" id="PF00664">
    <property type="entry name" value="ABC_membrane"/>
    <property type="match status" value="1"/>
</dbReference>
<keyword evidence="8 16" id="KW-0067">ATP-binding</keyword>
<accession>K0NCQ9</accession>
<evidence type="ECO:0000256" key="9">
    <source>
        <dbReference type="ARBA" id="ARBA00022989"/>
    </source>
</evidence>
<feature type="transmembrane region" description="Helical" evidence="13">
    <location>
        <begin position="12"/>
        <end position="32"/>
    </location>
</feature>
<dbReference type="Pfam" id="PF00005">
    <property type="entry name" value="ABC_tran"/>
    <property type="match status" value="1"/>
</dbReference>
<evidence type="ECO:0000256" key="8">
    <source>
        <dbReference type="ARBA" id="ARBA00022840"/>
    </source>
</evidence>
<dbReference type="RefSeq" id="WP_014955993.1">
    <property type="nucleotide sequence ID" value="NC_018645.1"/>
</dbReference>
<dbReference type="OrthoDB" id="9772049at2"/>
<feature type="domain" description="ABC transmembrane type-1" evidence="15">
    <location>
        <begin position="16"/>
        <end position="299"/>
    </location>
</feature>
<dbReference type="PROSITE" id="PS50929">
    <property type="entry name" value="ABC_TM1F"/>
    <property type="match status" value="1"/>
</dbReference>
<dbReference type="CDD" id="cd18541">
    <property type="entry name" value="ABC_6TM_TmrB_like"/>
    <property type="match status" value="1"/>
</dbReference>